<reference evidence="1" key="1">
    <citation type="journal article" date="2021" name="New Phytol.">
        <title>Evolutionary innovations through gain and loss of genes in the ectomycorrhizal Boletales.</title>
        <authorList>
            <person name="Wu G."/>
            <person name="Miyauchi S."/>
            <person name="Morin E."/>
            <person name="Kuo A."/>
            <person name="Drula E."/>
            <person name="Varga T."/>
            <person name="Kohler A."/>
            <person name="Feng B."/>
            <person name="Cao Y."/>
            <person name="Lipzen A."/>
            <person name="Daum C."/>
            <person name="Hundley H."/>
            <person name="Pangilinan J."/>
            <person name="Johnson J."/>
            <person name="Barry K."/>
            <person name="LaButti K."/>
            <person name="Ng V."/>
            <person name="Ahrendt S."/>
            <person name="Min B."/>
            <person name="Choi I.G."/>
            <person name="Park H."/>
            <person name="Plett J.M."/>
            <person name="Magnuson J."/>
            <person name="Spatafora J.W."/>
            <person name="Nagy L.G."/>
            <person name="Henrissat B."/>
            <person name="Grigoriev I.V."/>
            <person name="Yang Z.L."/>
            <person name="Xu J."/>
            <person name="Martin F.M."/>
        </authorList>
    </citation>
    <scope>NUCLEOTIDE SEQUENCE</scope>
    <source>
        <strain evidence="1">ATCC 28755</strain>
    </source>
</reference>
<protein>
    <submittedName>
        <fullName evidence="1">Uncharacterized protein</fullName>
    </submittedName>
</protein>
<dbReference type="EMBL" id="MU268137">
    <property type="protein sequence ID" value="KAH7905713.1"/>
    <property type="molecule type" value="Genomic_DNA"/>
</dbReference>
<evidence type="ECO:0000313" key="2">
    <source>
        <dbReference type="Proteomes" id="UP000790377"/>
    </source>
</evidence>
<proteinExistence type="predicted"/>
<dbReference type="Proteomes" id="UP000790377">
    <property type="component" value="Unassembled WGS sequence"/>
</dbReference>
<keyword evidence="2" id="KW-1185">Reference proteome</keyword>
<feature type="non-terminal residue" evidence="1">
    <location>
        <position position="1"/>
    </location>
</feature>
<organism evidence="1 2">
    <name type="scientific">Hygrophoropsis aurantiaca</name>
    <dbReference type="NCBI Taxonomy" id="72124"/>
    <lineage>
        <taxon>Eukaryota</taxon>
        <taxon>Fungi</taxon>
        <taxon>Dikarya</taxon>
        <taxon>Basidiomycota</taxon>
        <taxon>Agaricomycotina</taxon>
        <taxon>Agaricomycetes</taxon>
        <taxon>Agaricomycetidae</taxon>
        <taxon>Boletales</taxon>
        <taxon>Coniophorineae</taxon>
        <taxon>Hygrophoropsidaceae</taxon>
        <taxon>Hygrophoropsis</taxon>
    </lineage>
</organism>
<name>A0ACB7ZZD4_9AGAM</name>
<sequence length="279" mass="31461">YRDEYLADCLYREGRGSYAGVQSCPQCGTSQPSIRCKDCFGQALVCRLCAARNHYSNPLHMIEEWNGAYFSDISLRDCGLRVQLGNHTLGEQCTFRSAVHRAFHIIHVNGIHAVAVDFCGCPGQPAHRAQLLRAGWWPATAFEPQTCASFQLLRLFHCLNLQGKLAGYDCYKTLELITDGRAMQSIPNWLQPFMNMIRQWRHISMLKRAGRGHNATGVQGTKNGELAVVCRACPIPQVNLPSDWKEAPPSIAYVFPAFLCTILYIHVFSEINVFIRLRQ</sequence>
<comment type="caution">
    <text evidence="1">The sequence shown here is derived from an EMBL/GenBank/DDBJ whole genome shotgun (WGS) entry which is preliminary data.</text>
</comment>
<gene>
    <name evidence="1" type="ORF">BJ138DRAFT_1017351</name>
</gene>
<accession>A0ACB7ZZD4</accession>
<evidence type="ECO:0000313" key="1">
    <source>
        <dbReference type="EMBL" id="KAH7905713.1"/>
    </source>
</evidence>